<dbReference type="InterPro" id="IPR027417">
    <property type="entry name" value="P-loop_NTPase"/>
</dbReference>
<name>A0ABP0EVQ7_CLALP</name>
<accession>A0ABP0EVQ7</accession>
<keyword evidence="8" id="KW-1185">Reference proteome</keyword>
<keyword evidence="3" id="KW-0547">Nucleotide-binding</keyword>
<comment type="caution">
    <text evidence="7">The sequence shown here is derived from an EMBL/GenBank/DDBJ whole genome shotgun (WGS) entry which is preliminary data.</text>
</comment>
<dbReference type="SUPFAM" id="SSF52540">
    <property type="entry name" value="P-loop containing nucleoside triphosphate hydrolases"/>
    <property type="match status" value="2"/>
</dbReference>
<evidence type="ECO:0000256" key="2">
    <source>
        <dbReference type="ARBA" id="ARBA00022737"/>
    </source>
</evidence>
<feature type="compositionally biased region" description="Acidic residues" evidence="5">
    <location>
        <begin position="1"/>
        <end position="11"/>
    </location>
</feature>
<dbReference type="PROSITE" id="PS50837">
    <property type="entry name" value="NACHT"/>
    <property type="match status" value="1"/>
</dbReference>
<evidence type="ECO:0000256" key="3">
    <source>
        <dbReference type="ARBA" id="ARBA00022741"/>
    </source>
</evidence>
<keyword evidence="2" id="KW-0677">Repeat</keyword>
<evidence type="ECO:0000256" key="4">
    <source>
        <dbReference type="ARBA" id="ARBA00022840"/>
    </source>
</evidence>
<dbReference type="Gene3D" id="3.80.10.10">
    <property type="entry name" value="Ribonuclease Inhibitor"/>
    <property type="match status" value="1"/>
</dbReference>
<reference evidence="7 8" key="1">
    <citation type="submission" date="2024-02" db="EMBL/GenBank/DDBJ databases">
        <authorList>
            <person name="Daric V."/>
            <person name="Darras S."/>
        </authorList>
    </citation>
    <scope>NUCLEOTIDE SEQUENCE [LARGE SCALE GENOMIC DNA]</scope>
</reference>
<feature type="compositionally biased region" description="Polar residues" evidence="5">
    <location>
        <begin position="31"/>
        <end position="44"/>
    </location>
</feature>
<dbReference type="PROSITE" id="PS50143">
    <property type="entry name" value="BIR_REPEAT_2"/>
    <property type="match status" value="1"/>
</dbReference>
<dbReference type="EMBL" id="CAWYQH010000001">
    <property type="protein sequence ID" value="CAK8671041.1"/>
    <property type="molecule type" value="Genomic_DNA"/>
</dbReference>
<evidence type="ECO:0000256" key="5">
    <source>
        <dbReference type="SAM" id="MobiDB-lite"/>
    </source>
</evidence>
<dbReference type="SUPFAM" id="SSF52047">
    <property type="entry name" value="RNI-like"/>
    <property type="match status" value="1"/>
</dbReference>
<dbReference type="PANTHER" id="PTHR47189:SF1">
    <property type="entry name" value="MHC CLASS II TRANSACTIVATOR"/>
    <property type="match status" value="1"/>
</dbReference>
<dbReference type="InterPro" id="IPR007111">
    <property type="entry name" value="NACHT_NTPase"/>
</dbReference>
<dbReference type="Gene3D" id="3.40.50.300">
    <property type="entry name" value="P-loop containing nucleotide triphosphate hydrolases"/>
    <property type="match status" value="1"/>
</dbReference>
<dbReference type="Pfam" id="PF00653">
    <property type="entry name" value="BIR"/>
    <property type="match status" value="1"/>
</dbReference>
<dbReference type="CDD" id="cd00022">
    <property type="entry name" value="BIR"/>
    <property type="match status" value="1"/>
</dbReference>
<dbReference type="Proteomes" id="UP001642483">
    <property type="component" value="Unassembled WGS sequence"/>
</dbReference>
<gene>
    <name evidence="7" type="ORF">CVLEPA_LOCUS66</name>
</gene>
<feature type="domain" description="NACHT" evidence="6">
    <location>
        <begin position="150"/>
        <end position="283"/>
    </location>
</feature>
<dbReference type="SUPFAM" id="SSF57924">
    <property type="entry name" value="Inhibitor of apoptosis (IAP) repeat"/>
    <property type="match status" value="1"/>
</dbReference>
<protein>
    <recommendedName>
        <fullName evidence="6">NACHT domain-containing protein</fullName>
    </recommendedName>
</protein>
<organism evidence="7 8">
    <name type="scientific">Clavelina lepadiformis</name>
    <name type="common">Light-bulb sea squirt</name>
    <name type="synonym">Ascidia lepadiformis</name>
    <dbReference type="NCBI Taxonomy" id="159417"/>
    <lineage>
        <taxon>Eukaryota</taxon>
        <taxon>Metazoa</taxon>
        <taxon>Chordata</taxon>
        <taxon>Tunicata</taxon>
        <taxon>Ascidiacea</taxon>
        <taxon>Aplousobranchia</taxon>
        <taxon>Clavelinidae</taxon>
        <taxon>Clavelina</taxon>
    </lineage>
</organism>
<evidence type="ECO:0000256" key="1">
    <source>
        <dbReference type="ARBA" id="ARBA00022614"/>
    </source>
</evidence>
<keyword evidence="4" id="KW-0067">ATP-binding</keyword>
<dbReference type="Gene3D" id="1.10.1170.10">
    <property type="entry name" value="Inhibitor Of Apoptosis Protein (2mihbC-IAP-1), Chain A"/>
    <property type="match status" value="1"/>
</dbReference>
<dbReference type="PANTHER" id="PTHR47189">
    <property type="entry name" value="MHC CLASS II TRANSACTIVATOR"/>
    <property type="match status" value="1"/>
</dbReference>
<evidence type="ECO:0000259" key="6">
    <source>
        <dbReference type="PROSITE" id="PS50837"/>
    </source>
</evidence>
<evidence type="ECO:0000313" key="8">
    <source>
        <dbReference type="Proteomes" id="UP001642483"/>
    </source>
</evidence>
<dbReference type="InterPro" id="IPR001370">
    <property type="entry name" value="BIR_rpt"/>
</dbReference>
<dbReference type="SMART" id="SM00238">
    <property type="entry name" value="BIR"/>
    <property type="match status" value="1"/>
</dbReference>
<sequence length="827" mass="95876">MSSDSSSDEEGSSQNPAAPSNVTNHFHIDGSNVQIIDTFQTLQSDDTEDHPPSAKRRRPENSVEDALKIFKEAQKRERGNDLEIPAINGCEDVQVPVVHPKMSKFNLYEANQHDMRDKYRPSDGKEDTYEKDLSNELKFEDLTKKCPPHEFTAFVGAAGTGKTTLAKRIARSDEFLNIVLCFFLPFMELNYPNEEKLTLQDLLINYFYPDLDESVRSKVFEWVTKNSDKCMIVMDGYDQKNWNLPENCLRGEYKTKFHISQLVANLCCRTFLPNSWLIFTSRPHSMFALPVPMRPKVTYFLQGLAYKDMKRLFQVFARDEFDKLWRHLKQSSPHMIDLCLNPLMLRFCVEACLEPLKEIGKISSMTRMFCTVLHKIRHSKNSKIDLDEITKQLAKIAFDITKRRVLVINEKQLKDFKIKVEEMQDIMVVFSKINAKDSRMWEGERELYFFHQNLQEYYCAYYIVYMMSLEEFGSFLKEKLFLPHWSMVRKFLAGLLLDTGKAEGGDVSKKRAMYKEKFLKVLDSMGDGSFYNNFTPENDDSDMDPKQKILRKSIIKEPDHKTLLESLDLSKEEDRVSTFGKWTNQAMRGEDLAKTGYFYLGDGDRVQCYKCGGAVRFWKKGDAAVEEHRRFFPQCSALKGDNQADDKGPIEASFGKYMLLDLWNDILECNDEEMLKAAAEYFPVETSLSYFPLTASNVYVLCSVLKRVDKHVRQLNLRECKLDSHALNNICKAINEMPGKIDKLHIGVNNFQNNDVSKLCGILNKVEKELDLWFAFAGRCEGNYRNVSDDEKKDLQRALNSLCKTELKIEIEYDQDADPARIYLRKE</sequence>
<evidence type="ECO:0000313" key="7">
    <source>
        <dbReference type="EMBL" id="CAK8671041.1"/>
    </source>
</evidence>
<dbReference type="InterPro" id="IPR032675">
    <property type="entry name" value="LRR_dom_sf"/>
</dbReference>
<proteinExistence type="predicted"/>
<dbReference type="Pfam" id="PF05729">
    <property type="entry name" value="NACHT"/>
    <property type="match status" value="1"/>
</dbReference>
<feature type="region of interest" description="Disordered" evidence="5">
    <location>
        <begin position="1"/>
        <end position="64"/>
    </location>
</feature>
<keyword evidence="1" id="KW-0433">Leucine-rich repeat</keyword>
<feature type="compositionally biased region" description="Polar residues" evidence="5">
    <location>
        <begin position="14"/>
        <end position="24"/>
    </location>
</feature>